<dbReference type="GO" id="GO:0005737">
    <property type="term" value="C:cytoplasm"/>
    <property type="evidence" value="ECO:0007669"/>
    <property type="project" value="UniProtKB-SubCell"/>
</dbReference>
<keyword evidence="4" id="KW-0963">Cytoplasm</keyword>
<keyword evidence="4" id="KW-0597">Phosphoprotein</keyword>
<dbReference type="SUPFAM" id="SSF52172">
    <property type="entry name" value="CheY-like"/>
    <property type="match status" value="1"/>
</dbReference>
<dbReference type="InterPro" id="IPR008248">
    <property type="entry name" value="CheB-like"/>
</dbReference>
<dbReference type="GO" id="GO:0000156">
    <property type="term" value="F:phosphorelay response regulator activity"/>
    <property type="evidence" value="ECO:0007669"/>
    <property type="project" value="InterPro"/>
</dbReference>
<dbReference type="NCBIfam" id="NF001965">
    <property type="entry name" value="PRK00742.1"/>
    <property type="match status" value="1"/>
</dbReference>
<dbReference type="InterPro" id="IPR011006">
    <property type="entry name" value="CheY-like_superfamily"/>
</dbReference>
<dbReference type="EC" id="3.5.1.44" evidence="4"/>
<dbReference type="AlphaFoldDB" id="A0A9E4NMU2"/>
<dbReference type="InterPro" id="IPR000673">
    <property type="entry name" value="Sig_transdc_resp-reg_Me-estase"/>
</dbReference>
<feature type="active site" evidence="4">
    <location>
        <position position="206"/>
    </location>
</feature>
<dbReference type="GO" id="GO:0008984">
    <property type="term" value="F:protein-glutamate methylesterase activity"/>
    <property type="evidence" value="ECO:0007669"/>
    <property type="project" value="UniProtKB-UniRule"/>
</dbReference>
<dbReference type="HAMAP" id="MF_00099">
    <property type="entry name" value="CheB_chemtxs"/>
    <property type="match status" value="1"/>
</dbReference>
<sequence length="357" mass="38186">MKNRIMGAKLKVLIVDDSAFFRNRITAALSQADDIEIVGIAADGKEAIERARRLKPDVITMDVEMPVVDGISAVRKIMAETPTRILMFSALTKEGAKETLDALDAGAMDFLPKDMSNLGSGVEEANKQLLERVRAVGQSRLSSVRSVLGSHSHASRTFKLTPSSVTAGRKPELLAIGASTGGPVALRQVLSTLPRNYPLPIVVAVHMPGSFTGAYAERLNTVCSIKVKEATDRDMLIAGQCLIAPGGKQLKVERGPSQYQVRITDPLPGQIYHPSVDLMLSSVAESYRERALGVILTGMGADGLQGAKKLKLAGSSLWSQDQQSCVVYGMPQAVEKAGLSDRVVALDEIGPLLARIS</sequence>
<comment type="similarity">
    <text evidence="4">Belongs to the CheB family.</text>
</comment>
<comment type="domain">
    <text evidence="4">Contains a C-terminal catalytic domain, and an N-terminal region which modulates catalytic activity.</text>
</comment>
<dbReference type="Pfam" id="PF00072">
    <property type="entry name" value="Response_reg"/>
    <property type="match status" value="1"/>
</dbReference>
<comment type="PTM">
    <text evidence="4">Phosphorylated by CheA. Phosphorylation of the N-terminal regulatory domain activates the methylesterase activity.</text>
</comment>
<evidence type="ECO:0000256" key="3">
    <source>
        <dbReference type="ARBA" id="ARBA00048267"/>
    </source>
</evidence>
<accession>A0A9E4NMU2</accession>
<evidence type="ECO:0000256" key="4">
    <source>
        <dbReference type="HAMAP-Rule" id="MF_00099"/>
    </source>
</evidence>
<proteinExistence type="inferred from homology"/>
<dbReference type="PROSITE" id="PS50122">
    <property type="entry name" value="CHEB"/>
    <property type="match status" value="1"/>
</dbReference>
<dbReference type="PROSITE" id="PS50110">
    <property type="entry name" value="RESPONSE_REGULATORY"/>
    <property type="match status" value="1"/>
</dbReference>
<evidence type="ECO:0000256" key="1">
    <source>
        <dbReference type="ARBA" id="ARBA00022500"/>
    </source>
</evidence>
<dbReference type="PIRSF" id="PIRSF000876">
    <property type="entry name" value="RR_chemtxs_CheB"/>
    <property type="match status" value="1"/>
</dbReference>
<dbReference type="SUPFAM" id="SSF52738">
    <property type="entry name" value="Methylesterase CheB, C-terminal domain"/>
    <property type="match status" value="1"/>
</dbReference>
<dbReference type="Gene3D" id="3.40.50.180">
    <property type="entry name" value="Methylesterase CheB, C-terminal domain"/>
    <property type="match status" value="1"/>
</dbReference>
<dbReference type="SMART" id="SM00448">
    <property type="entry name" value="REC"/>
    <property type="match status" value="1"/>
</dbReference>
<comment type="subcellular location">
    <subcellularLocation>
        <location evidence="4">Cytoplasm</location>
    </subcellularLocation>
</comment>
<dbReference type="GO" id="GO:0006935">
    <property type="term" value="P:chemotaxis"/>
    <property type="evidence" value="ECO:0007669"/>
    <property type="project" value="UniProtKB-UniRule"/>
</dbReference>
<evidence type="ECO:0000313" key="6">
    <source>
        <dbReference type="Proteomes" id="UP000886674"/>
    </source>
</evidence>
<dbReference type="PANTHER" id="PTHR42872">
    <property type="entry name" value="PROTEIN-GLUTAMATE METHYLESTERASE/PROTEIN-GLUTAMINE GLUTAMINASE"/>
    <property type="match status" value="1"/>
</dbReference>
<dbReference type="InterPro" id="IPR035909">
    <property type="entry name" value="CheB_C"/>
</dbReference>
<evidence type="ECO:0000313" key="5">
    <source>
        <dbReference type="EMBL" id="MCG7979702.1"/>
    </source>
</evidence>
<dbReference type="CDD" id="cd16432">
    <property type="entry name" value="CheB_Rec"/>
    <property type="match status" value="1"/>
</dbReference>
<organism evidence="5 6">
    <name type="scientific">Candidatus Thiodiazotropha taylori</name>
    <dbReference type="NCBI Taxonomy" id="2792791"/>
    <lineage>
        <taxon>Bacteria</taxon>
        <taxon>Pseudomonadati</taxon>
        <taxon>Pseudomonadota</taxon>
        <taxon>Gammaproteobacteria</taxon>
        <taxon>Chromatiales</taxon>
        <taxon>Sedimenticolaceae</taxon>
        <taxon>Candidatus Thiodiazotropha</taxon>
    </lineage>
</organism>
<dbReference type="PANTHER" id="PTHR42872:SF3">
    <property type="entry name" value="PROTEIN-GLUTAMATE METHYLESTERASE_PROTEIN-GLUTAMINE GLUTAMINASE 1"/>
    <property type="match status" value="1"/>
</dbReference>
<dbReference type="EMBL" id="JAEPCR010000080">
    <property type="protein sequence ID" value="MCG7979702.1"/>
    <property type="molecule type" value="Genomic_DNA"/>
</dbReference>
<keyword evidence="2 4" id="KW-0378">Hydrolase</keyword>
<dbReference type="Gene3D" id="3.40.50.2300">
    <property type="match status" value="1"/>
</dbReference>
<dbReference type="EC" id="3.1.1.61" evidence="4"/>
<comment type="catalytic activity">
    <reaction evidence="4">
        <text>L-glutaminyl-[protein] + H2O = L-glutamyl-[protein] + NH4(+)</text>
        <dbReference type="Rhea" id="RHEA:16441"/>
        <dbReference type="Rhea" id="RHEA-COMP:10207"/>
        <dbReference type="Rhea" id="RHEA-COMP:10208"/>
        <dbReference type="ChEBI" id="CHEBI:15377"/>
        <dbReference type="ChEBI" id="CHEBI:28938"/>
        <dbReference type="ChEBI" id="CHEBI:29973"/>
        <dbReference type="ChEBI" id="CHEBI:30011"/>
        <dbReference type="EC" id="3.5.1.44"/>
    </reaction>
</comment>
<keyword evidence="1 4" id="KW-0145">Chemotaxis</keyword>
<feature type="active site" evidence="4">
    <location>
        <position position="302"/>
    </location>
</feature>
<name>A0A9E4NMU2_9GAMM</name>
<dbReference type="Proteomes" id="UP000886674">
    <property type="component" value="Unassembled WGS sequence"/>
</dbReference>
<evidence type="ECO:0000256" key="2">
    <source>
        <dbReference type="ARBA" id="ARBA00022801"/>
    </source>
</evidence>
<dbReference type="InterPro" id="IPR001789">
    <property type="entry name" value="Sig_transdc_resp-reg_receiver"/>
</dbReference>
<protein>
    <recommendedName>
        <fullName evidence="4">Protein-glutamate methylesterase/protein-glutamine glutaminase</fullName>
        <ecNumber evidence="4">3.1.1.61</ecNumber>
        <ecNumber evidence="4">3.5.1.44</ecNumber>
    </recommendedName>
</protein>
<gene>
    <name evidence="4" type="primary">cheB</name>
    <name evidence="5" type="ORF">JAY77_16345</name>
</gene>
<feature type="modified residue" description="4-aspartylphosphate" evidence="4">
    <location>
        <position position="62"/>
    </location>
</feature>
<comment type="function">
    <text evidence="4">Involved in chemotaxis. Part of a chemotaxis signal transduction system that modulates chemotaxis in response to various stimuli. Catalyzes the demethylation of specific methylglutamate residues introduced into the chemoreceptors (methyl-accepting chemotaxis proteins or MCP) by CheR. Also mediates the irreversible deamidation of specific glutamine residues to glutamic acid.</text>
</comment>
<dbReference type="Pfam" id="PF01339">
    <property type="entry name" value="CheB_methylest"/>
    <property type="match status" value="1"/>
</dbReference>
<comment type="caution">
    <text evidence="5">The sequence shown here is derived from an EMBL/GenBank/DDBJ whole genome shotgun (WGS) entry which is preliminary data.</text>
</comment>
<reference evidence="5" key="1">
    <citation type="journal article" date="2021" name="Proc. Natl. Acad. Sci. U.S.A.">
        <title>Global biogeography of chemosynthetic symbionts reveals both localized and globally distributed symbiont groups. .</title>
        <authorList>
            <person name="Osvatic J.T."/>
            <person name="Wilkins L.G.E."/>
            <person name="Leibrecht L."/>
            <person name="Leray M."/>
            <person name="Zauner S."/>
            <person name="Polzin J."/>
            <person name="Camacho Y."/>
            <person name="Gros O."/>
            <person name="van Gils J.A."/>
            <person name="Eisen J.A."/>
            <person name="Petersen J.M."/>
            <person name="Yuen B."/>
        </authorList>
    </citation>
    <scope>NUCLEOTIDE SEQUENCE</scope>
    <source>
        <strain evidence="5">MAGclacostrist055</strain>
    </source>
</reference>
<feature type="active site" evidence="4">
    <location>
        <position position="179"/>
    </location>
</feature>
<comment type="catalytic activity">
    <reaction evidence="3 4">
        <text>[protein]-L-glutamate 5-O-methyl ester + H2O = L-glutamyl-[protein] + methanol + H(+)</text>
        <dbReference type="Rhea" id="RHEA:23236"/>
        <dbReference type="Rhea" id="RHEA-COMP:10208"/>
        <dbReference type="Rhea" id="RHEA-COMP:10311"/>
        <dbReference type="ChEBI" id="CHEBI:15377"/>
        <dbReference type="ChEBI" id="CHEBI:15378"/>
        <dbReference type="ChEBI" id="CHEBI:17790"/>
        <dbReference type="ChEBI" id="CHEBI:29973"/>
        <dbReference type="ChEBI" id="CHEBI:82795"/>
        <dbReference type="EC" id="3.1.1.61"/>
    </reaction>
</comment>
<dbReference type="GO" id="GO:0050568">
    <property type="term" value="F:protein-glutamine glutaminase activity"/>
    <property type="evidence" value="ECO:0007669"/>
    <property type="project" value="UniProtKB-UniRule"/>
</dbReference>
<dbReference type="CDD" id="cd17541">
    <property type="entry name" value="REC_CheB-like"/>
    <property type="match status" value="1"/>
</dbReference>